<dbReference type="EMBL" id="BARV01031448">
    <property type="protein sequence ID" value="GAI37769.1"/>
    <property type="molecule type" value="Genomic_DNA"/>
</dbReference>
<reference evidence="2" key="1">
    <citation type="journal article" date="2014" name="Front. Microbiol.">
        <title>High frequency of phylogenetically diverse reductive dehalogenase-homologous genes in deep subseafloor sedimentary metagenomes.</title>
        <authorList>
            <person name="Kawai M."/>
            <person name="Futagami T."/>
            <person name="Toyoda A."/>
            <person name="Takaki Y."/>
            <person name="Nishi S."/>
            <person name="Hori S."/>
            <person name="Arai W."/>
            <person name="Tsubouchi T."/>
            <person name="Morono Y."/>
            <person name="Uchiyama I."/>
            <person name="Ito T."/>
            <person name="Fujiyama A."/>
            <person name="Inagaki F."/>
            <person name="Takami H."/>
        </authorList>
    </citation>
    <scope>NUCLEOTIDE SEQUENCE</scope>
    <source>
        <strain evidence="2">Expedition CK06-06</strain>
    </source>
</reference>
<accession>X1Q3E8</accession>
<feature type="non-terminal residue" evidence="2">
    <location>
        <position position="1"/>
    </location>
</feature>
<dbReference type="GO" id="GO:1904680">
    <property type="term" value="F:peptide transmembrane transporter activity"/>
    <property type="evidence" value="ECO:0007669"/>
    <property type="project" value="TreeGrafter"/>
</dbReference>
<dbReference type="Pfam" id="PF00496">
    <property type="entry name" value="SBP_bac_5"/>
    <property type="match status" value="1"/>
</dbReference>
<sequence length="253" mass="28087">PDYWEKDPQGNKLPYIDGVKMLIITDSATMIAALQTGKIDLSTGIPWIQKPAIEAATPELLWDRHLDEGIFTIFPKNSKVPYNDLRVRQALLMAIDFQKLADTIHEPGASCVHTWPVGPHLKGIYVPLDELPEDIKKVKTYNPTEAKKLLADAGYPNGFEATIQYCAIGAYAFAGDAVEIIAKYWDDIGVSLHLEPVDTATNATLRYPPFPYKDILGTPGQDVADPYNTLTEFFISGAVLNRSCWSDPTDYVD</sequence>
<dbReference type="InterPro" id="IPR039424">
    <property type="entry name" value="SBP_5"/>
</dbReference>
<dbReference type="AlphaFoldDB" id="X1Q3E8"/>
<gene>
    <name evidence="2" type="ORF">S06H3_49761</name>
</gene>
<dbReference type="InterPro" id="IPR000914">
    <property type="entry name" value="SBP_5_dom"/>
</dbReference>
<organism evidence="2">
    <name type="scientific">marine sediment metagenome</name>
    <dbReference type="NCBI Taxonomy" id="412755"/>
    <lineage>
        <taxon>unclassified sequences</taxon>
        <taxon>metagenomes</taxon>
        <taxon>ecological metagenomes</taxon>
    </lineage>
</organism>
<dbReference type="PANTHER" id="PTHR30290">
    <property type="entry name" value="PERIPLASMIC BINDING COMPONENT OF ABC TRANSPORTER"/>
    <property type="match status" value="1"/>
</dbReference>
<dbReference type="Gene3D" id="3.10.105.10">
    <property type="entry name" value="Dipeptide-binding Protein, Domain 3"/>
    <property type="match status" value="1"/>
</dbReference>
<feature type="non-terminal residue" evidence="2">
    <location>
        <position position="253"/>
    </location>
</feature>
<feature type="domain" description="Solute-binding protein family 5" evidence="1">
    <location>
        <begin position="1"/>
        <end position="237"/>
    </location>
</feature>
<protein>
    <recommendedName>
        <fullName evidence="1">Solute-binding protein family 5 domain-containing protein</fullName>
    </recommendedName>
</protein>
<comment type="caution">
    <text evidence="2">The sequence shown here is derived from an EMBL/GenBank/DDBJ whole genome shotgun (WGS) entry which is preliminary data.</text>
</comment>
<dbReference type="GO" id="GO:0015833">
    <property type="term" value="P:peptide transport"/>
    <property type="evidence" value="ECO:0007669"/>
    <property type="project" value="TreeGrafter"/>
</dbReference>
<dbReference type="SUPFAM" id="SSF53850">
    <property type="entry name" value="Periplasmic binding protein-like II"/>
    <property type="match status" value="1"/>
</dbReference>
<evidence type="ECO:0000313" key="2">
    <source>
        <dbReference type="EMBL" id="GAI37769.1"/>
    </source>
</evidence>
<dbReference type="Gene3D" id="3.40.190.10">
    <property type="entry name" value="Periplasmic binding protein-like II"/>
    <property type="match status" value="1"/>
</dbReference>
<proteinExistence type="predicted"/>
<evidence type="ECO:0000259" key="1">
    <source>
        <dbReference type="Pfam" id="PF00496"/>
    </source>
</evidence>
<name>X1Q3E8_9ZZZZ</name>